<dbReference type="PANTHER" id="PTHR11102:SF160">
    <property type="entry name" value="ERAD-ASSOCIATED E3 UBIQUITIN-PROTEIN LIGASE COMPONENT HRD3"/>
    <property type="match status" value="1"/>
</dbReference>
<dbReference type="InterPro" id="IPR006597">
    <property type="entry name" value="Sel1-like"/>
</dbReference>
<dbReference type="EMBL" id="JAVDWQ010000016">
    <property type="protein sequence ID" value="MDR7211869.1"/>
    <property type="molecule type" value="Genomic_DNA"/>
</dbReference>
<dbReference type="InterPro" id="IPR011990">
    <property type="entry name" value="TPR-like_helical_dom_sf"/>
</dbReference>
<evidence type="ECO:0000313" key="3">
    <source>
        <dbReference type="EMBL" id="MDR7211869.1"/>
    </source>
</evidence>
<feature type="chain" id="PRO_5047375587" evidence="2">
    <location>
        <begin position="23"/>
        <end position="512"/>
    </location>
</feature>
<feature type="signal peptide" evidence="2">
    <location>
        <begin position="1"/>
        <end position="22"/>
    </location>
</feature>
<evidence type="ECO:0000256" key="2">
    <source>
        <dbReference type="SAM" id="SignalP"/>
    </source>
</evidence>
<name>A0ABU1YCB9_9FLAO</name>
<dbReference type="SMART" id="SM00671">
    <property type="entry name" value="SEL1"/>
    <property type="match status" value="5"/>
</dbReference>
<organism evidence="3 4">
    <name type="scientific">Flavobacterium piscis</name>
    <dbReference type="NCBI Taxonomy" id="1114874"/>
    <lineage>
        <taxon>Bacteria</taxon>
        <taxon>Pseudomonadati</taxon>
        <taxon>Bacteroidota</taxon>
        <taxon>Flavobacteriia</taxon>
        <taxon>Flavobacteriales</taxon>
        <taxon>Flavobacteriaceae</taxon>
        <taxon>Flavobacterium</taxon>
    </lineage>
</organism>
<accession>A0ABU1YCB9</accession>
<sequence>MKKTTRKGVCLLLLLVSMLGYSQQSPEAKKAFLNARSQLTQGSNNYNPEAGLATLKELASQGNAEAMNGLGLLYSKGMTVPVDEQEGINWLEKSAQNGYAKAWYNLGLLYKEGVGTTQNDEKSIAYFEKAAKGGYNLAYKAWGSMAMKGKGVPQDYPLAISIFQQGADKGSGSSIYALGYLHYKGFGYPQDYAKAVALFEVAAEKGDTGGMYMLGLCYRNGYGVAIDTDKAKYWLSKSAALGLKKSEIELAEPEAENANPNQIKTVSTVIPEVIMITETDIPERFKKVKQQAIQRNIKGSYTGHLLRYDWSGQNIISKTPIEVELTQDRKELLGEWKETAGDTAVFSARIEEDAIVFHDSKIDRTEHFYNGTVATYDFKEARLQLLETNESLFIVGNLQLFNIKEQENEKPMYLILERKEGQSNENKELFSSVVIHPNPVVTDFNLSFDLSRDVDTTLSIYYITGRELYREQWNGLTAGQQTKTISLNAPAGYYLLRLTYGTEVKTTLLIKK</sequence>
<reference evidence="3 4" key="1">
    <citation type="submission" date="2023-07" db="EMBL/GenBank/DDBJ databases">
        <title>Sorghum-associated microbial communities from plants grown in Nebraska, USA.</title>
        <authorList>
            <person name="Schachtman D."/>
        </authorList>
    </citation>
    <scope>NUCLEOTIDE SEQUENCE [LARGE SCALE GENOMIC DNA]</scope>
    <source>
        <strain evidence="3 4">4129</strain>
    </source>
</reference>
<proteinExistence type="predicted"/>
<dbReference type="Proteomes" id="UP001269081">
    <property type="component" value="Unassembled WGS sequence"/>
</dbReference>
<evidence type="ECO:0000313" key="4">
    <source>
        <dbReference type="Proteomes" id="UP001269081"/>
    </source>
</evidence>
<dbReference type="NCBIfam" id="TIGR04183">
    <property type="entry name" value="Por_Secre_tail"/>
    <property type="match status" value="1"/>
</dbReference>
<keyword evidence="1 2" id="KW-0732">Signal</keyword>
<dbReference type="Gene3D" id="1.25.40.10">
    <property type="entry name" value="Tetratricopeptide repeat domain"/>
    <property type="match status" value="2"/>
</dbReference>
<evidence type="ECO:0000256" key="1">
    <source>
        <dbReference type="ARBA" id="ARBA00022729"/>
    </source>
</evidence>
<dbReference type="InterPro" id="IPR026444">
    <property type="entry name" value="Secre_tail"/>
</dbReference>
<comment type="caution">
    <text evidence="3">The sequence shown here is derived from an EMBL/GenBank/DDBJ whole genome shotgun (WGS) entry which is preliminary data.</text>
</comment>
<dbReference type="Pfam" id="PF08238">
    <property type="entry name" value="Sel1"/>
    <property type="match status" value="5"/>
</dbReference>
<protein>
    <submittedName>
        <fullName evidence="3">TPR repeat protein</fullName>
    </submittedName>
</protein>
<gene>
    <name evidence="3" type="ORF">J2W48_003826</name>
</gene>
<dbReference type="PANTHER" id="PTHR11102">
    <property type="entry name" value="SEL-1-LIKE PROTEIN"/>
    <property type="match status" value="1"/>
</dbReference>
<dbReference type="RefSeq" id="WP_310283271.1">
    <property type="nucleotide sequence ID" value="NZ_JAVDWQ010000016.1"/>
</dbReference>
<dbReference type="InterPro" id="IPR050767">
    <property type="entry name" value="Sel1_AlgK"/>
</dbReference>
<keyword evidence="4" id="KW-1185">Reference proteome</keyword>
<dbReference type="SUPFAM" id="SSF81901">
    <property type="entry name" value="HCP-like"/>
    <property type="match status" value="2"/>
</dbReference>